<evidence type="ECO:0000313" key="2">
    <source>
        <dbReference type="EMBL" id="EFI33376.1"/>
    </source>
</evidence>
<dbReference type="EMBL" id="ACJN02000003">
    <property type="protein sequence ID" value="EFI33376.1"/>
    <property type="molecule type" value="Genomic_DNA"/>
</dbReference>
<sequence length="95" mass="10721">MIIRQYGIENKNPLRARNPATLEHNPRQAGDLPSYCSHALSRQGGRTSPGRSAAQRREFAHPSTITRLSYPYEIGRAGTLCISWGRRGRRNTPVY</sequence>
<reference evidence="2" key="1">
    <citation type="submission" date="2010-05" db="EMBL/GenBank/DDBJ databases">
        <title>The draft genome of Desulfonatronospira thiodismutans ASO3-1.</title>
        <authorList>
            <consortium name="US DOE Joint Genome Institute (JGI-PGF)"/>
            <person name="Lucas S."/>
            <person name="Copeland A."/>
            <person name="Lapidus A."/>
            <person name="Cheng J.-F."/>
            <person name="Bruce D."/>
            <person name="Goodwin L."/>
            <person name="Pitluck S."/>
            <person name="Chertkov O."/>
            <person name="Brettin T."/>
            <person name="Detter J.C."/>
            <person name="Han C."/>
            <person name="Land M.L."/>
            <person name="Hauser L."/>
            <person name="Kyrpides N."/>
            <person name="Mikhailova N."/>
            <person name="Muyzer G."/>
            <person name="Woyke T."/>
        </authorList>
    </citation>
    <scope>NUCLEOTIDE SEQUENCE [LARGE SCALE GENOMIC DNA]</scope>
    <source>
        <strain evidence="2">ASO3-1</strain>
    </source>
</reference>
<dbReference type="Proteomes" id="UP000005496">
    <property type="component" value="Unassembled WGS sequence"/>
</dbReference>
<dbReference type="RefSeq" id="WP_008870734.1">
    <property type="nucleotide sequence ID" value="NZ_ACJN02000003.1"/>
</dbReference>
<organism evidence="2 3">
    <name type="scientific">Desulfonatronospira thiodismutans ASO3-1</name>
    <dbReference type="NCBI Taxonomy" id="555779"/>
    <lineage>
        <taxon>Bacteria</taxon>
        <taxon>Pseudomonadati</taxon>
        <taxon>Thermodesulfobacteriota</taxon>
        <taxon>Desulfovibrionia</taxon>
        <taxon>Desulfovibrionales</taxon>
        <taxon>Desulfonatronovibrionaceae</taxon>
        <taxon>Desulfonatronospira</taxon>
    </lineage>
</organism>
<evidence type="ECO:0000256" key="1">
    <source>
        <dbReference type="SAM" id="MobiDB-lite"/>
    </source>
</evidence>
<protein>
    <submittedName>
        <fullName evidence="2">Uncharacterized protein</fullName>
    </submittedName>
</protein>
<gene>
    <name evidence="2" type="ORF">Dthio_PD0706</name>
</gene>
<feature type="region of interest" description="Disordered" evidence="1">
    <location>
        <begin position="1"/>
        <end position="62"/>
    </location>
</feature>
<name>D6SRR0_9BACT</name>
<comment type="caution">
    <text evidence="2">The sequence shown here is derived from an EMBL/GenBank/DDBJ whole genome shotgun (WGS) entry which is preliminary data.</text>
</comment>
<proteinExistence type="predicted"/>
<evidence type="ECO:0000313" key="3">
    <source>
        <dbReference type="Proteomes" id="UP000005496"/>
    </source>
</evidence>
<dbReference type="AlphaFoldDB" id="D6SRR0"/>
<keyword evidence="3" id="KW-1185">Reference proteome</keyword>
<accession>D6SRR0</accession>